<gene>
    <name evidence="2" type="ORF">TSPI_09969</name>
</gene>
<organism evidence="2 3">
    <name type="scientific">Trichinella spiralis</name>
    <name type="common">Trichina worm</name>
    <dbReference type="NCBI Taxonomy" id="6334"/>
    <lineage>
        <taxon>Eukaryota</taxon>
        <taxon>Metazoa</taxon>
        <taxon>Ecdysozoa</taxon>
        <taxon>Nematoda</taxon>
        <taxon>Enoplea</taxon>
        <taxon>Dorylaimia</taxon>
        <taxon>Trichinellida</taxon>
        <taxon>Trichinellidae</taxon>
        <taxon>Trichinella</taxon>
    </lineage>
</organism>
<feature type="transmembrane region" description="Helical" evidence="1">
    <location>
        <begin position="64"/>
        <end position="86"/>
    </location>
</feature>
<accession>A0ABR3KZF4</accession>
<evidence type="ECO:0000256" key="1">
    <source>
        <dbReference type="SAM" id="Phobius"/>
    </source>
</evidence>
<evidence type="ECO:0000313" key="3">
    <source>
        <dbReference type="Proteomes" id="UP001558632"/>
    </source>
</evidence>
<sequence>MGFQLNAAVVQKQHCVPKTGQLRLVNGIIFHCCHNGGREVLPFTALDKLEQLVDQIFHQLLHEIFAASGCSSTGSILPLSVVFLPLCMGQGTIKTFSFSPSPAPSSLTLSVTLYILLFVLCFPLSLPLSPSPSHLYFSQHNS</sequence>
<keyword evidence="1" id="KW-1133">Transmembrane helix</keyword>
<keyword evidence="3" id="KW-1185">Reference proteome</keyword>
<protein>
    <submittedName>
        <fullName evidence="2">tRNA pseudouridine synthase</fullName>
    </submittedName>
</protein>
<dbReference type="EMBL" id="JBEUSY010000118">
    <property type="protein sequence ID" value="KAL1245096.1"/>
    <property type="molecule type" value="Genomic_DNA"/>
</dbReference>
<evidence type="ECO:0000313" key="2">
    <source>
        <dbReference type="EMBL" id="KAL1245096.1"/>
    </source>
</evidence>
<comment type="caution">
    <text evidence="2">The sequence shown here is derived from an EMBL/GenBank/DDBJ whole genome shotgun (WGS) entry which is preliminary data.</text>
</comment>
<keyword evidence="1" id="KW-0472">Membrane</keyword>
<reference evidence="2 3" key="1">
    <citation type="submission" date="2024-07" db="EMBL/GenBank/DDBJ databases">
        <title>Enhanced genomic and transcriptomic resources for Trichinella pseudospiralis and T. spiralis underpin the discovery of pronounced molecular differences between stages and species.</title>
        <authorList>
            <person name="Pasi K.K."/>
            <person name="La Rosa G."/>
            <person name="Gomez-Morales M.A."/>
            <person name="Tosini F."/>
            <person name="Sumanam S."/>
            <person name="Young N.D."/>
            <person name="Chang B.C."/>
            <person name="Robin G.B."/>
        </authorList>
    </citation>
    <scope>NUCLEOTIDE SEQUENCE [LARGE SCALE GENOMIC DNA]</scope>
    <source>
        <strain evidence="2">ISS534</strain>
    </source>
</reference>
<name>A0ABR3KZF4_TRISP</name>
<dbReference type="Proteomes" id="UP001558632">
    <property type="component" value="Unassembled WGS sequence"/>
</dbReference>
<feature type="transmembrane region" description="Helical" evidence="1">
    <location>
        <begin position="107"/>
        <end position="126"/>
    </location>
</feature>
<keyword evidence="1" id="KW-0812">Transmembrane</keyword>
<proteinExistence type="predicted"/>